<dbReference type="Pfam" id="PF13439">
    <property type="entry name" value="Glyco_transf_4"/>
    <property type="match status" value="1"/>
</dbReference>
<dbReference type="Pfam" id="PF00534">
    <property type="entry name" value="Glycos_transf_1"/>
    <property type="match status" value="1"/>
</dbReference>
<reference evidence="4 5" key="1">
    <citation type="journal article" date="2015" name="Genome Announc.">
        <title>Draft Genome of the Euendolithic (true boring) Cyanobacterium Mastigocoleus testarum strain BC008.</title>
        <authorList>
            <person name="Guida B.S."/>
            <person name="Garcia-Pichel F."/>
        </authorList>
    </citation>
    <scope>NUCLEOTIDE SEQUENCE [LARGE SCALE GENOMIC DNA]</scope>
    <source>
        <strain evidence="4 5">BC008</strain>
    </source>
</reference>
<dbReference type="GO" id="GO:0009103">
    <property type="term" value="P:lipopolysaccharide biosynthetic process"/>
    <property type="evidence" value="ECO:0007669"/>
    <property type="project" value="TreeGrafter"/>
</dbReference>
<organism evidence="4 5">
    <name type="scientific">Mastigocoleus testarum BC008</name>
    <dbReference type="NCBI Taxonomy" id="371196"/>
    <lineage>
        <taxon>Bacteria</taxon>
        <taxon>Bacillati</taxon>
        <taxon>Cyanobacteriota</taxon>
        <taxon>Cyanophyceae</taxon>
        <taxon>Nostocales</taxon>
        <taxon>Hapalosiphonaceae</taxon>
        <taxon>Mastigocoleus</taxon>
    </lineage>
</organism>
<comment type="caution">
    <text evidence="4">The sequence shown here is derived from an EMBL/GenBank/DDBJ whole genome shotgun (WGS) entry which is preliminary data.</text>
</comment>
<name>A0A0V7ZIE0_9CYAN</name>
<feature type="domain" description="Glycosyl transferase family 1" evidence="2">
    <location>
        <begin position="188"/>
        <end position="350"/>
    </location>
</feature>
<proteinExistence type="predicted"/>
<dbReference type="Gene3D" id="3.40.50.2000">
    <property type="entry name" value="Glycogen Phosphorylase B"/>
    <property type="match status" value="2"/>
</dbReference>
<dbReference type="RefSeq" id="WP_027842136.1">
    <property type="nucleotide sequence ID" value="NZ_LMTZ01000125.1"/>
</dbReference>
<keyword evidence="5" id="KW-1185">Reference proteome</keyword>
<keyword evidence="1 4" id="KW-0808">Transferase</keyword>
<dbReference type="GO" id="GO:0016757">
    <property type="term" value="F:glycosyltransferase activity"/>
    <property type="evidence" value="ECO:0007669"/>
    <property type="project" value="InterPro"/>
</dbReference>
<gene>
    <name evidence="4" type="ORF">BC008_16660</name>
</gene>
<dbReference type="PANTHER" id="PTHR46401:SF2">
    <property type="entry name" value="GLYCOSYLTRANSFERASE WBBK-RELATED"/>
    <property type="match status" value="1"/>
</dbReference>
<dbReference type="PANTHER" id="PTHR46401">
    <property type="entry name" value="GLYCOSYLTRANSFERASE WBBK-RELATED"/>
    <property type="match status" value="1"/>
</dbReference>
<dbReference type="SUPFAM" id="SSF53756">
    <property type="entry name" value="UDP-Glycosyltransferase/glycogen phosphorylase"/>
    <property type="match status" value="1"/>
</dbReference>
<dbReference type="Proteomes" id="UP000053372">
    <property type="component" value="Unassembled WGS sequence"/>
</dbReference>
<evidence type="ECO:0000313" key="4">
    <source>
        <dbReference type="EMBL" id="KST64269.1"/>
    </source>
</evidence>
<evidence type="ECO:0000259" key="2">
    <source>
        <dbReference type="Pfam" id="PF00534"/>
    </source>
</evidence>
<dbReference type="EMBL" id="LMTZ01000125">
    <property type="protein sequence ID" value="KST64269.1"/>
    <property type="molecule type" value="Genomic_DNA"/>
</dbReference>
<evidence type="ECO:0000259" key="3">
    <source>
        <dbReference type="Pfam" id="PF13439"/>
    </source>
</evidence>
<evidence type="ECO:0000313" key="5">
    <source>
        <dbReference type="Proteomes" id="UP000053372"/>
    </source>
</evidence>
<dbReference type="AlphaFoldDB" id="A0A0V7ZIE0"/>
<feature type="domain" description="Glycosyltransferase subfamily 4-like N-terminal" evidence="3">
    <location>
        <begin position="57"/>
        <end position="175"/>
    </location>
</feature>
<accession>A0A0V7ZIE0</accession>
<protein>
    <submittedName>
        <fullName evidence="4">Glycosyl transferase group 1</fullName>
    </submittedName>
</protein>
<evidence type="ECO:0000256" key="1">
    <source>
        <dbReference type="ARBA" id="ARBA00022679"/>
    </source>
</evidence>
<dbReference type="InterPro" id="IPR028098">
    <property type="entry name" value="Glyco_trans_4-like_N"/>
</dbReference>
<dbReference type="CDD" id="cd03809">
    <property type="entry name" value="GT4_MtfB-like"/>
    <property type="match status" value="1"/>
</dbReference>
<sequence>MRVAIVRRAPRASFSMDVYADGLVSGLKAIRPDWEIIELTPNIPQNQTRTLQFSSLLNGLNKYHQRYWQYPQDLKKQKVDIFHVIDHSDGHLCRWLKKTGKPVVVTCHDLINFVQPENGHNRALIPAISMPVWKFSVEGICEADRIITVSEHTAKDVETILDIKFQKLTVVPNAVEGIFRPISQVEIDDFRTQYNISPETVCILNVGSNHPRKNVLTILKVLEKLIEKGLPVHFFKTGEQWTQELKTFIDDRNLNQNITYLGKPDKDTLVKIYNSADILLAPSLYEGFGMTILEAMSCGTPAIASNVSSLPEVAGDAAILVDPLNIQQIVEAVCRLHEEPELRQSLIDKGLARAKKFTWEKTAEQVTEIYANVVNKTIVET</sequence>
<dbReference type="InterPro" id="IPR001296">
    <property type="entry name" value="Glyco_trans_1"/>
</dbReference>
<dbReference type="OrthoDB" id="9797829at2"/>